<sequence>MILNRVLKAGAFSVVLAALIIATVNISVADDTTDMSRFVSLQSSGFHTLAIGEDGSLWAWGSNGDGACGVYSVDERVPEPVRVEGLSNVTQVACYFTDSMALLGDGTVWMWGGSSSNFKNDSTELYVPVQVPGLTGVKQIACGQWCSLALKDDGTVWAWGNNEYGHMGDGTKASRIYYTTPVQVPGLSGIKMIACNAATMFVVDNNGTVWAWGKSHPAMVSWNGLGNKLYTTVPVQVIKQPGIVAITANDVQLCIVTENGKVWKKDYASNKTPTPDEIKGLRDIATINSGYHMVALEKDGSVYTWGKNDHGQIGDGTITYRTAPYKVNVPPVKAVFSGQFQTFAIGENGDLWGWGGDEVNQLGDGGGTDKTLPVKISFNKSGGSAPEASLPTPIKLPQSPTNVTGDQSKVISPGFDFGIIALLGCLFIVTGLITSICRRKD</sequence>
<feature type="transmembrane region" description="Helical" evidence="1">
    <location>
        <begin position="417"/>
        <end position="437"/>
    </location>
</feature>
<dbReference type="eggNOG" id="arCOG11012">
    <property type="taxonomic scope" value="Archaea"/>
</dbReference>
<dbReference type="GeneID" id="5144771"/>
<evidence type="ECO:0000256" key="1">
    <source>
        <dbReference type="SAM" id="Phobius"/>
    </source>
</evidence>
<dbReference type="RefSeq" id="WP_012036584.1">
    <property type="nucleotide sequence ID" value="NC_009464.1"/>
</dbReference>
<dbReference type="PRINTS" id="PR00633">
    <property type="entry name" value="RCCNDNSATION"/>
</dbReference>
<organism evidence="2 3">
    <name type="scientific">Methanocella arvoryzae (strain DSM 22066 / NBRC 105507 / MRE50)</name>
    <dbReference type="NCBI Taxonomy" id="351160"/>
    <lineage>
        <taxon>Archaea</taxon>
        <taxon>Methanobacteriati</taxon>
        <taxon>Methanobacteriota</taxon>
        <taxon>Stenosarchaea group</taxon>
        <taxon>Methanomicrobia</taxon>
        <taxon>Methanocellales</taxon>
        <taxon>Methanocellaceae</taxon>
        <taxon>Methanocella</taxon>
    </lineage>
</organism>
<keyword evidence="3" id="KW-1185">Reference proteome</keyword>
<dbReference type="Pfam" id="PF00415">
    <property type="entry name" value="RCC1"/>
    <property type="match status" value="2"/>
</dbReference>
<dbReference type="EMBL" id="AM114193">
    <property type="protein sequence ID" value="CAJ35920.1"/>
    <property type="molecule type" value="Genomic_DNA"/>
</dbReference>
<protein>
    <submittedName>
        <fullName evidence="2">Predicted regulator of chromosome condensation</fullName>
    </submittedName>
</protein>
<gene>
    <name evidence="2" type="ORF">RCIX492</name>
</gene>
<dbReference type="Gene3D" id="2.130.10.30">
    <property type="entry name" value="Regulator of chromosome condensation 1/beta-lactamase-inhibitor protein II"/>
    <property type="match status" value="3"/>
</dbReference>
<keyword evidence="1" id="KW-1133">Transmembrane helix</keyword>
<dbReference type="Proteomes" id="UP000000663">
    <property type="component" value="Chromosome"/>
</dbReference>
<dbReference type="PANTHER" id="PTHR45982:SF1">
    <property type="entry name" value="REGULATOR OF CHROMOSOME CONDENSATION"/>
    <property type="match status" value="1"/>
</dbReference>
<dbReference type="STRING" id="351160.RCIX492"/>
<evidence type="ECO:0000313" key="2">
    <source>
        <dbReference type="EMBL" id="CAJ35920.1"/>
    </source>
</evidence>
<dbReference type="PROSITE" id="PS50012">
    <property type="entry name" value="RCC1_3"/>
    <property type="match status" value="4"/>
</dbReference>
<keyword evidence="1" id="KW-0812">Transmembrane</keyword>
<name>Q0W6S3_METAR</name>
<dbReference type="InterPro" id="IPR009091">
    <property type="entry name" value="RCC1/BLIP-II"/>
</dbReference>
<dbReference type="Pfam" id="PF13540">
    <property type="entry name" value="RCC1_2"/>
    <property type="match status" value="1"/>
</dbReference>
<reference evidence="2 3" key="1">
    <citation type="journal article" date="2006" name="Science">
        <title>Genome of rice cluster I archaea -- the key methane producers in the rice rhizosphere.</title>
        <authorList>
            <person name="Erkel C."/>
            <person name="Kube M."/>
            <person name="Reinhardt R."/>
            <person name="Liesack W."/>
        </authorList>
    </citation>
    <scope>NUCLEOTIDE SEQUENCE [LARGE SCALE GENOMIC DNA]</scope>
    <source>
        <strain evidence="3">DSM 22066 / NBRC 105507 / MRE50</strain>
    </source>
</reference>
<dbReference type="InterPro" id="IPR000408">
    <property type="entry name" value="Reg_chr_condens"/>
</dbReference>
<dbReference type="SUPFAM" id="SSF50985">
    <property type="entry name" value="RCC1/BLIP-II"/>
    <property type="match status" value="1"/>
</dbReference>
<dbReference type="AlphaFoldDB" id="Q0W6S3"/>
<dbReference type="PANTHER" id="PTHR45982">
    <property type="entry name" value="REGULATOR OF CHROMOSOME CONDENSATION"/>
    <property type="match status" value="1"/>
</dbReference>
<dbReference type="KEGG" id="rci:RCIX492"/>
<evidence type="ECO:0000313" key="3">
    <source>
        <dbReference type="Proteomes" id="UP000000663"/>
    </source>
</evidence>
<proteinExistence type="predicted"/>
<dbReference type="InterPro" id="IPR051553">
    <property type="entry name" value="Ran_GTPase-activating"/>
</dbReference>
<accession>Q0W6S3</accession>
<keyword evidence="1" id="KW-0472">Membrane</keyword>